<dbReference type="AlphaFoldDB" id="A0AA45WJA0"/>
<comment type="caution">
    <text evidence="1">The sequence shown here is derived from an EMBL/GenBank/DDBJ whole genome shotgun (WGS) entry which is preliminary data.</text>
</comment>
<evidence type="ECO:0000313" key="1">
    <source>
        <dbReference type="EMBL" id="SMP02539.1"/>
    </source>
</evidence>
<reference evidence="1" key="1">
    <citation type="submission" date="2017-05" db="EMBL/GenBank/DDBJ databases">
        <authorList>
            <person name="Varghese N."/>
            <person name="Submissions S."/>
        </authorList>
    </citation>
    <scope>NUCLEOTIDE SEQUENCE</scope>
    <source>
        <strain evidence="1">DSM 45262</strain>
    </source>
</reference>
<accession>A0AA45WJA0</accession>
<protein>
    <submittedName>
        <fullName evidence="1">Sporulation-control protein</fullName>
    </submittedName>
</protein>
<proteinExistence type="predicted"/>
<name>A0AA45WJA0_9BACL</name>
<dbReference type="InterPro" id="IPR009776">
    <property type="entry name" value="Spore_0_M"/>
</dbReference>
<dbReference type="PANTHER" id="PTHR40053:SF1">
    <property type="entry name" value="SPORULATION-CONTROL PROTEIN SPO0M"/>
    <property type="match status" value="1"/>
</dbReference>
<dbReference type="EMBL" id="FXTU01000001">
    <property type="protein sequence ID" value="SMP02539.1"/>
    <property type="molecule type" value="Genomic_DNA"/>
</dbReference>
<dbReference type="Proteomes" id="UP001157946">
    <property type="component" value="Unassembled WGS sequence"/>
</dbReference>
<evidence type="ECO:0000313" key="2">
    <source>
        <dbReference type="Proteomes" id="UP001157946"/>
    </source>
</evidence>
<dbReference type="PANTHER" id="PTHR40053">
    <property type="entry name" value="SPORULATION-CONTROL PROTEIN SPO0M"/>
    <property type="match status" value="1"/>
</dbReference>
<gene>
    <name evidence="1" type="ORF">SAMN06265361_101355</name>
</gene>
<keyword evidence="2" id="KW-1185">Reference proteome</keyword>
<sequence length="256" mass="29317">MVLYRPLASLGIGAATVDTQLADSQASAGGEVKGKIVIKGGNVPQQIDHIYLYLVIQYLKNGKKTSHTLEKYQLAQPFVIEPNEKREIPFQIRLPLSTPLSTGSYPIYLKTGLDIKHAIDPSDTDKIEVFPHPLVQKLLKQIEDAQFILYRIYNEYDPTLKAQPFAQIYEFRPTGKYHGYLDALKVNFHMNETHLVMNIELIRSTQSYMTTMEWQYQGTHQAVYVDNHQTLTDPMDKVQQILTQRLDNQPMRGLLP</sequence>
<dbReference type="Pfam" id="PF07070">
    <property type="entry name" value="Spo0M"/>
    <property type="match status" value="1"/>
</dbReference>
<dbReference type="RefSeq" id="WP_102991732.1">
    <property type="nucleotide sequence ID" value="NZ_FXTU01000001.1"/>
</dbReference>
<organism evidence="1 2">
    <name type="scientific">Laceyella tengchongensis</name>
    <dbReference type="NCBI Taxonomy" id="574699"/>
    <lineage>
        <taxon>Bacteria</taxon>
        <taxon>Bacillati</taxon>
        <taxon>Bacillota</taxon>
        <taxon>Bacilli</taxon>
        <taxon>Bacillales</taxon>
        <taxon>Thermoactinomycetaceae</taxon>
        <taxon>Laceyella</taxon>
    </lineage>
</organism>